<keyword evidence="3" id="KW-1185">Reference proteome</keyword>
<organism evidence="2 3">
    <name type="scientific">Microbacterium phage Dismas</name>
    <dbReference type="NCBI Taxonomy" id="2065199"/>
    <lineage>
        <taxon>Viruses</taxon>
        <taxon>Duplodnaviria</taxon>
        <taxon>Heunggongvirae</taxon>
        <taxon>Uroviricota</taxon>
        <taxon>Caudoviricetes</taxon>
        <taxon>Dismasvirus</taxon>
        <taxon>Dismasvirus dismas</taxon>
    </lineage>
</organism>
<dbReference type="GeneID" id="40098800"/>
<evidence type="ECO:0000313" key="3">
    <source>
        <dbReference type="Proteomes" id="UP000241261"/>
    </source>
</evidence>
<dbReference type="EMBL" id="MG670586">
    <property type="protein sequence ID" value="AUG84799.1"/>
    <property type="molecule type" value="Genomic_DNA"/>
</dbReference>
<dbReference type="Pfam" id="PF23931">
    <property type="entry name" value="Terminase_6"/>
    <property type="match status" value="1"/>
</dbReference>
<dbReference type="InterPro" id="IPR057630">
    <property type="entry name" value="Terminase_6"/>
</dbReference>
<evidence type="ECO:0000259" key="1">
    <source>
        <dbReference type="Pfam" id="PF23931"/>
    </source>
</evidence>
<dbReference type="RefSeq" id="YP_009622063.1">
    <property type="nucleotide sequence ID" value="NC_042099.1"/>
</dbReference>
<reference evidence="2 3" key="1">
    <citation type="submission" date="2017-12" db="EMBL/GenBank/DDBJ databases">
        <authorList>
            <person name="Tomczak R."/>
            <person name="Garlena R.A."/>
            <person name="Russell D.A."/>
            <person name="Pope W.H."/>
            <person name="Jacobs-Sera D."/>
            <person name="Hatfull G.F."/>
        </authorList>
    </citation>
    <scope>NUCLEOTIDE SEQUENCE [LARGE SCALE GENOMIC DNA]</scope>
</reference>
<dbReference type="KEGG" id="vg:40098800"/>
<dbReference type="Proteomes" id="UP000241261">
    <property type="component" value="Segment"/>
</dbReference>
<feature type="domain" description="Terminase small subunit actinomycetes phage-type" evidence="1">
    <location>
        <begin position="9"/>
        <end position="102"/>
    </location>
</feature>
<gene>
    <name evidence="2" type="primary">2</name>
    <name evidence="2" type="ORF">PBI_DISMAS_2</name>
</gene>
<accession>A0A2H5BFM8</accession>
<protein>
    <submittedName>
        <fullName evidence="2">Terminase small subunit</fullName>
    </submittedName>
</protein>
<sequence length="108" mass="11388">MGKLLEAFDKSVAQSANGQLIAELDDAIVQTGRSIAQSIDDIMADPEASATDKTKALYLAPHLVAILRELLATPAARKQMGLATADTKKASRLQLMKDAAKKAQQPGG</sequence>
<name>A0A2H5BFM8_9CAUD</name>
<evidence type="ECO:0000313" key="2">
    <source>
        <dbReference type="EMBL" id="AUG84799.1"/>
    </source>
</evidence>
<proteinExistence type="predicted"/>